<dbReference type="GO" id="GO:0005975">
    <property type="term" value="P:carbohydrate metabolic process"/>
    <property type="evidence" value="ECO:0007669"/>
    <property type="project" value="InterPro"/>
</dbReference>
<keyword evidence="2" id="KW-1185">Reference proteome</keyword>
<evidence type="ECO:0000313" key="1">
    <source>
        <dbReference type="EMBL" id="KAA5606668.1"/>
    </source>
</evidence>
<name>A0A5M6IGF9_9PROT</name>
<dbReference type="Pfam" id="PF01263">
    <property type="entry name" value="Aldose_epim"/>
    <property type="match status" value="1"/>
</dbReference>
<dbReference type="Gene3D" id="2.70.98.10">
    <property type="match status" value="1"/>
</dbReference>
<gene>
    <name evidence="1" type="ORF">F1188_04865</name>
</gene>
<dbReference type="RefSeq" id="WP_150061269.1">
    <property type="nucleotide sequence ID" value="NZ_JACHII010000005.1"/>
</dbReference>
<dbReference type="InterPro" id="IPR014718">
    <property type="entry name" value="GH-type_carb-bd"/>
</dbReference>
<dbReference type="AlphaFoldDB" id="A0A5M6IGF9"/>
<comment type="caution">
    <text evidence="1">The sequence shown here is derived from an EMBL/GenBank/DDBJ whole genome shotgun (WGS) entry which is preliminary data.</text>
</comment>
<dbReference type="InterPro" id="IPR008183">
    <property type="entry name" value="Aldose_1/G6P_1-epimerase"/>
</dbReference>
<dbReference type="InterPro" id="IPR011013">
    <property type="entry name" value="Gal_mutarotase_sf_dom"/>
</dbReference>
<dbReference type="SUPFAM" id="SSF74650">
    <property type="entry name" value="Galactose mutarotase-like"/>
    <property type="match status" value="1"/>
</dbReference>
<proteinExistence type="predicted"/>
<organism evidence="1 2">
    <name type="scientific">Roseospira marina</name>
    <dbReference type="NCBI Taxonomy" id="140057"/>
    <lineage>
        <taxon>Bacteria</taxon>
        <taxon>Pseudomonadati</taxon>
        <taxon>Pseudomonadota</taxon>
        <taxon>Alphaproteobacteria</taxon>
        <taxon>Rhodospirillales</taxon>
        <taxon>Rhodospirillaceae</taxon>
        <taxon>Roseospira</taxon>
    </lineage>
</organism>
<dbReference type="Proteomes" id="UP000324065">
    <property type="component" value="Unassembled WGS sequence"/>
</dbReference>
<dbReference type="EMBL" id="VWPJ01000003">
    <property type="protein sequence ID" value="KAA5606668.1"/>
    <property type="molecule type" value="Genomic_DNA"/>
</dbReference>
<accession>A0A5M6IGF9</accession>
<dbReference type="GO" id="GO:0030246">
    <property type="term" value="F:carbohydrate binding"/>
    <property type="evidence" value="ECO:0007669"/>
    <property type="project" value="InterPro"/>
</dbReference>
<evidence type="ECO:0000313" key="2">
    <source>
        <dbReference type="Proteomes" id="UP000324065"/>
    </source>
</evidence>
<protein>
    <submittedName>
        <fullName evidence="1">Aldose 1-epimerase</fullName>
    </submittedName>
</protein>
<reference evidence="1 2" key="1">
    <citation type="submission" date="2019-09" db="EMBL/GenBank/DDBJ databases">
        <title>Genome sequence of Roseospira marina, one of the more divergent members of the non-sulfur purple photosynthetic bacterial family, the Rhodospirillaceae.</title>
        <authorList>
            <person name="Meyer T."/>
            <person name="Kyndt J."/>
        </authorList>
    </citation>
    <scope>NUCLEOTIDE SEQUENCE [LARGE SCALE GENOMIC DNA]</scope>
    <source>
        <strain evidence="1 2">DSM 15113</strain>
    </source>
</reference>
<dbReference type="GO" id="GO:0016853">
    <property type="term" value="F:isomerase activity"/>
    <property type="evidence" value="ECO:0007669"/>
    <property type="project" value="InterPro"/>
</dbReference>
<sequence>MTVADDAYQAIQKAFDAPWPGPRGDRIALGHDELRATLYPADGCRIASLTAFGSEVLRSYTPERRGFQYGCFPMVPWVGRVRNGILHHAGQDHPLPVNKPPHAMHGMACFAPWDCLEASGTAALFRLRLTSPWPWPGQVLQRVSITNTTLDVELMIESDGQTFPAAAGWHPWFRKWLGQPGDPTPVTAGPQSEALRVRFAADWQEEPDDTELYTGRRIAPQPGPYDDCFGFEGSLRATLEWPDRLTLDMTSPTSTMVVFDKQPDATCVEPLSGPPNGVNTAPTLVSPAQPLRLSTRWVFTQR</sequence>
<dbReference type="OrthoDB" id="9796517at2"/>